<gene>
    <name evidence="3" type="primary">mlaD</name>
    <name evidence="3" type="ORF">GOB81_11585</name>
</gene>
<keyword evidence="4" id="KW-1185">Reference proteome</keyword>
<feature type="transmembrane region" description="Helical" evidence="1">
    <location>
        <begin position="27"/>
        <end position="46"/>
    </location>
</feature>
<dbReference type="PANTHER" id="PTHR33371:SF4">
    <property type="entry name" value="INTERMEMBRANE PHOSPHOLIPID TRANSPORT SYSTEM BINDING PROTEIN MLAD"/>
    <property type="match status" value="1"/>
</dbReference>
<dbReference type="Pfam" id="PF02470">
    <property type="entry name" value="MlaD"/>
    <property type="match status" value="1"/>
</dbReference>
<evidence type="ECO:0000313" key="3">
    <source>
        <dbReference type="EMBL" id="NHN89263.1"/>
    </source>
</evidence>
<name>A0ABX0K3M9_9PROT</name>
<dbReference type="InterPro" id="IPR003399">
    <property type="entry name" value="Mce/MlaD"/>
</dbReference>
<evidence type="ECO:0000256" key="1">
    <source>
        <dbReference type="SAM" id="Phobius"/>
    </source>
</evidence>
<protein>
    <submittedName>
        <fullName evidence="3">Outer membrane lipid asymmetry maintenance protein MlaD</fullName>
    </submittedName>
</protein>
<evidence type="ECO:0000259" key="2">
    <source>
        <dbReference type="Pfam" id="PF02470"/>
    </source>
</evidence>
<dbReference type="InterPro" id="IPR052336">
    <property type="entry name" value="MlaD_Phospholipid_Transporter"/>
</dbReference>
<accession>A0ABX0K3M9</accession>
<reference evidence="3 4" key="1">
    <citation type="journal article" date="2020" name="Int. J. Syst. Evol. Microbiol.">
        <title>Novel acetic acid bacteria from cider fermentations: Acetobacter conturbans sp. nov. and Acetobacter fallax sp. nov.</title>
        <authorList>
            <person name="Sombolestani A.S."/>
            <person name="Cleenwerck I."/>
            <person name="Cnockaert M."/>
            <person name="Borremans W."/>
            <person name="Wieme A.D."/>
            <person name="De Vuyst L."/>
            <person name="Vandamme P."/>
        </authorList>
    </citation>
    <scope>NUCLEOTIDE SEQUENCE [LARGE SCALE GENOMIC DNA]</scope>
    <source>
        <strain evidence="3 4">LMG 1627</strain>
    </source>
</reference>
<dbReference type="Proteomes" id="UP000631653">
    <property type="component" value="Unassembled WGS sequence"/>
</dbReference>
<feature type="domain" description="Mce/MlaD" evidence="2">
    <location>
        <begin position="54"/>
        <end position="132"/>
    </location>
</feature>
<keyword evidence="1" id="KW-1133">Transmembrane helix</keyword>
<sequence length="190" mass="19673">MSSVSTNSPPSAAVLPPLRQTRSTVELIAGVGVIVLLALLLAFAILNTGRKTDDGYHLNADFSHIDGLDVGSDVKLAGISVGHVVSETVDPKTFKASVIFTVRHDVQLPTDTAAIITSDSLLGGKYISLSPGGDTRMLRAGGVVSVTQGAISLEQLLSKFIFSVTDTLTQANRSKADEGASKGQGASDLP</sequence>
<evidence type="ECO:0000313" key="4">
    <source>
        <dbReference type="Proteomes" id="UP000631653"/>
    </source>
</evidence>
<dbReference type="PANTHER" id="PTHR33371">
    <property type="entry name" value="INTERMEMBRANE PHOSPHOLIPID TRANSPORT SYSTEM BINDING PROTEIN MLAD-RELATED"/>
    <property type="match status" value="1"/>
</dbReference>
<proteinExistence type="predicted"/>
<dbReference type="RefSeq" id="WP_173570586.1">
    <property type="nucleotide sequence ID" value="NZ_WOSY01000010.1"/>
</dbReference>
<organism evidence="3 4">
    <name type="scientific">Acetobacter conturbans</name>
    <dbReference type="NCBI Taxonomy" id="1737472"/>
    <lineage>
        <taxon>Bacteria</taxon>
        <taxon>Pseudomonadati</taxon>
        <taxon>Pseudomonadota</taxon>
        <taxon>Alphaproteobacteria</taxon>
        <taxon>Acetobacterales</taxon>
        <taxon>Acetobacteraceae</taxon>
        <taxon>Acetobacter</taxon>
    </lineage>
</organism>
<dbReference type="EMBL" id="WOSY01000010">
    <property type="protein sequence ID" value="NHN89263.1"/>
    <property type="molecule type" value="Genomic_DNA"/>
</dbReference>
<dbReference type="InterPro" id="IPR030970">
    <property type="entry name" value="ABC_MlaD"/>
</dbReference>
<comment type="caution">
    <text evidence="3">The sequence shown here is derived from an EMBL/GenBank/DDBJ whole genome shotgun (WGS) entry which is preliminary data.</text>
</comment>
<keyword evidence="1" id="KW-0472">Membrane</keyword>
<dbReference type="NCBIfam" id="TIGR04430">
    <property type="entry name" value="OM_asym_MlaD"/>
    <property type="match status" value="1"/>
</dbReference>
<keyword evidence="1" id="KW-0812">Transmembrane</keyword>